<keyword evidence="13" id="KW-1185">Reference proteome</keyword>
<keyword evidence="3" id="KW-0337">GPI-anchor biosynthesis</keyword>
<name>A0ABW3XNZ2_9ACTN</name>
<feature type="transmembrane region" description="Helical" evidence="11">
    <location>
        <begin position="294"/>
        <end position="313"/>
    </location>
</feature>
<evidence type="ECO:0000256" key="9">
    <source>
        <dbReference type="ARBA" id="ARBA00023136"/>
    </source>
</evidence>
<evidence type="ECO:0000256" key="7">
    <source>
        <dbReference type="ARBA" id="ARBA00022824"/>
    </source>
</evidence>
<evidence type="ECO:0000256" key="6">
    <source>
        <dbReference type="ARBA" id="ARBA00022692"/>
    </source>
</evidence>
<comment type="pathway">
    <text evidence="2">Glycolipid biosynthesis; glycosylphosphatidylinositol-anchor biosynthesis.</text>
</comment>
<evidence type="ECO:0000256" key="1">
    <source>
        <dbReference type="ARBA" id="ARBA00004477"/>
    </source>
</evidence>
<dbReference type="RefSeq" id="WP_381238549.1">
    <property type="nucleotide sequence ID" value="NZ_JBHSKH010000057.1"/>
</dbReference>
<evidence type="ECO:0000313" key="12">
    <source>
        <dbReference type="EMBL" id="MFD1311243.1"/>
    </source>
</evidence>
<feature type="transmembrane region" description="Helical" evidence="11">
    <location>
        <begin position="191"/>
        <end position="212"/>
    </location>
</feature>
<evidence type="ECO:0000256" key="10">
    <source>
        <dbReference type="SAM" id="MobiDB-lite"/>
    </source>
</evidence>
<comment type="caution">
    <text evidence="12">The sequence shown here is derived from an EMBL/GenBank/DDBJ whole genome shotgun (WGS) entry which is preliminary data.</text>
</comment>
<comment type="subcellular location">
    <subcellularLocation>
        <location evidence="1">Endoplasmic reticulum membrane</location>
        <topology evidence="1">Multi-pass membrane protein</topology>
    </subcellularLocation>
</comment>
<proteinExistence type="predicted"/>
<keyword evidence="5" id="KW-0808">Transferase</keyword>
<gene>
    <name evidence="12" type="ORF">ACFQ5X_36205</name>
</gene>
<accession>A0ABW3XNZ2</accession>
<evidence type="ECO:0000256" key="4">
    <source>
        <dbReference type="ARBA" id="ARBA00022676"/>
    </source>
</evidence>
<feature type="transmembrane region" description="Helical" evidence="11">
    <location>
        <begin position="386"/>
        <end position="405"/>
    </location>
</feature>
<dbReference type="InterPro" id="IPR007315">
    <property type="entry name" value="PIG-V/Gpi18"/>
</dbReference>
<keyword evidence="4" id="KW-0328">Glycosyltransferase</keyword>
<evidence type="ECO:0000313" key="13">
    <source>
        <dbReference type="Proteomes" id="UP001597058"/>
    </source>
</evidence>
<dbReference type="PANTHER" id="PTHR12468">
    <property type="entry name" value="GPI MANNOSYLTRANSFERASE 2"/>
    <property type="match status" value="1"/>
</dbReference>
<dbReference type="PANTHER" id="PTHR12468:SF2">
    <property type="entry name" value="GPI MANNOSYLTRANSFERASE 2"/>
    <property type="match status" value="1"/>
</dbReference>
<keyword evidence="6 11" id="KW-0812">Transmembrane</keyword>
<feature type="transmembrane region" description="Helical" evidence="11">
    <location>
        <begin position="411"/>
        <end position="426"/>
    </location>
</feature>
<sequence length="459" mass="49295">MNDPRLADSPPYEDNRPHTEGRSTATPPSHGTAPAFVPSPAVVPHRWPRLRRVAERHGPVLALYGALKLVGFCVFIYLLDSAGDFRGKHPRFGGGAHVWDVLGTWDGWWYQQIAAHGYHPALVPVPGATGLITVEGNSAAFFPLYPALMRLFSSCTGLGLFGAGLLVSVVASFAAALAIHAVTARIGGRRAGLAAAGLWAVWPGSGIEWSAYSESLYVALAAWACYAVMRHHWLTAGLLTCAAGLTRPTATALIAALAVAALLAVHRQWREVRRWGDAPGPDGKRRRRIAPRPLAAVAIAPLGLVGYLGWVGYRMGDYDGYFKLQEGAWAHTFDYGRQTLDVFTSLPVGHFDYLFASPFEDLVGVGTVLLALIVLPLLLRLRPPPVLVVHTLLTIALVLGSQQIFGNISRYLLPAFPLFIPCAVGMRRLSTPVLCAVLGIAAFASGSYAGYVLFELGVP</sequence>
<feature type="transmembrane region" description="Helical" evidence="11">
    <location>
        <begin position="151"/>
        <end position="179"/>
    </location>
</feature>
<dbReference type="EMBL" id="JBHTMM010000073">
    <property type="protein sequence ID" value="MFD1311243.1"/>
    <property type="molecule type" value="Genomic_DNA"/>
</dbReference>
<feature type="transmembrane region" description="Helical" evidence="11">
    <location>
        <begin position="433"/>
        <end position="454"/>
    </location>
</feature>
<feature type="transmembrane region" description="Helical" evidence="11">
    <location>
        <begin position="60"/>
        <end position="79"/>
    </location>
</feature>
<evidence type="ECO:0000256" key="11">
    <source>
        <dbReference type="SAM" id="Phobius"/>
    </source>
</evidence>
<feature type="transmembrane region" description="Helical" evidence="11">
    <location>
        <begin position="362"/>
        <end position="379"/>
    </location>
</feature>
<evidence type="ECO:0000256" key="3">
    <source>
        <dbReference type="ARBA" id="ARBA00022502"/>
    </source>
</evidence>
<keyword evidence="7" id="KW-0256">Endoplasmic reticulum</keyword>
<feature type="transmembrane region" description="Helical" evidence="11">
    <location>
        <begin position="232"/>
        <end position="265"/>
    </location>
</feature>
<evidence type="ECO:0000256" key="5">
    <source>
        <dbReference type="ARBA" id="ARBA00022679"/>
    </source>
</evidence>
<organism evidence="12 13">
    <name type="scientific">Streptomyces kaempferi</name>
    <dbReference type="NCBI Taxonomy" id="333725"/>
    <lineage>
        <taxon>Bacteria</taxon>
        <taxon>Bacillati</taxon>
        <taxon>Actinomycetota</taxon>
        <taxon>Actinomycetes</taxon>
        <taxon>Kitasatosporales</taxon>
        <taxon>Streptomycetaceae</taxon>
        <taxon>Streptomyces</taxon>
    </lineage>
</organism>
<keyword evidence="8 11" id="KW-1133">Transmembrane helix</keyword>
<evidence type="ECO:0000256" key="8">
    <source>
        <dbReference type="ARBA" id="ARBA00022989"/>
    </source>
</evidence>
<dbReference type="Proteomes" id="UP001597058">
    <property type="component" value="Unassembled WGS sequence"/>
</dbReference>
<protein>
    <recommendedName>
        <fullName evidence="14">Dolichyl-phosphate-mannose-protein mannosyltransferase</fullName>
    </recommendedName>
</protein>
<evidence type="ECO:0000256" key="2">
    <source>
        <dbReference type="ARBA" id="ARBA00004687"/>
    </source>
</evidence>
<feature type="region of interest" description="Disordered" evidence="10">
    <location>
        <begin position="1"/>
        <end position="36"/>
    </location>
</feature>
<keyword evidence="9 11" id="KW-0472">Membrane</keyword>
<evidence type="ECO:0008006" key="14">
    <source>
        <dbReference type="Google" id="ProtNLM"/>
    </source>
</evidence>
<reference evidence="13" key="1">
    <citation type="journal article" date="2019" name="Int. J. Syst. Evol. Microbiol.">
        <title>The Global Catalogue of Microorganisms (GCM) 10K type strain sequencing project: providing services to taxonomists for standard genome sequencing and annotation.</title>
        <authorList>
            <consortium name="The Broad Institute Genomics Platform"/>
            <consortium name="The Broad Institute Genome Sequencing Center for Infectious Disease"/>
            <person name="Wu L."/>
            <person name="Ma J."/>
        </authorList>
    </citation>
    <scope>NUCLEOTIDE SEQUENCE [LARGE SCALE GENOMIC DNA]</scope>
    <source>
        <strain evidence="13">CGMCC 4.7020</strain>
    </source>
</reference>